<reference evidence="2" key="1">
    <citation type="journal article" date="2020" name="Nature">
        <title>Giant virus diversity and host interactions through global metagenomics.</title>
        <authorList>
            <person name="Schulz F."/>
            <person name="Roux S."/>
            <person name="Paez-Espino D."/>
            <person name="Jungbluth S."/>
            <person name="Walsh D.A."/>
            <person name="Denef V.J."/>
            <person name="McMahon K.D."/>
            <person name="Konstantinidis K.T."/>
            <person name="Eloe-Fadrosh E.A."/>
            <person name="Kyrpides N.C."/>
            <person name="Woyke T."/>
        </authorList>
    </citation>
    <scope>NUCLEOTIDE SEQUENCE</scope>
    <source>
        <strain evidence="2">GVMAG-M-3300023184-51</strain>
    </source>
</reference>
<evidence type="ECO:0000313" key="2">
    <source>
        <dbReference type="EMBL" id="QHT89051.1"/>
    </source>
</evidence>
<protein>
    <submittedName>
        <fullName evidence="2">Uncharacterized protein</fullName>
    </submittedName>
</protein>
<organism evidence="2">
    <name type="scientific">viral metagenome</name>
    <dbReference type="NCBI Taxonomy" id="1070528"/>
    <lineage>
        <taxon>unclassified sequences</taxon>
        <taxon>metagenomes</taxon>
        <taxon>organismal metagenomes</taxon>
    </lineage>
</organism>
<evidence type="ECO:0000256" key="1">
    <source>
        <dbReference type="SAM" id="MobiDB-lite"/>
    </source>
</evidence>
<dbReference type="EMBL" id="MN740134">
    <property type="protein sequence ID" value="QHT89051.1"/>
    <property type="molecule type" value="Genomic_DNA"/>
</dbReference>
<proteinExistence type="predicted"/>
<name>A0A6C0I7T7_9ZZZZ</name>
<dbReference type="AlphaFoldDB" id="A0A6C0I7T7"/>
<sequence length="147" mass="17041">MPKLSSKKKPLNRRSLNKRSLKKRSSNKKSLKKINIINKGTMRTFTTIGNKSTETELNWDGNYDGKNAEIHAKLDNNGKVETYDRIFNNNEIGTLLGYSPVKSTLEDRLQKDWTLDTNEKVPIFTNDNKMLFFNDKPMKTRKMTIVI</sequence>
<accession>A0A6C0I7T7</accession>
<feature type="region of interest" description="Disordered" evidence="1">
    <location>
        <begin position="1"/>
        <end position="30"/>
    </location>
</feature>